<evidence type="ECO:0008006" key="2">
    <source>
        <dbReference type="Google" id="ProtNLM"/>
    </source>
</evidence>
<dbReference type="PANTHER" id="PTHR47926">
    <property type="entry name" value="PENTATRICOPEPTIDE REPEAT-CONTAINING PROTEIN"/>
    <property type="match status" value="1"/>
</dbReference>
<name>A0A2N9J7C9_FAGSY</name>
<organism evidence="1">
    <name type="scientific">Fagus sylvatica</name>
    <name type="common">Beechnut</name>
    <dbReference type="NCBI Taxonomy" id="28930"/>
    <lineage>
        <taxon>Eukaryota</taxon>
        <taxon>Viridiplantae</taxon>
        <taxon>Streptophyta</taxon>
        <taxon>Embryophyta</taxon>
        <taxon>Tracheophyta</taxon>
        <taxon>Spermatophyta</taxon>
        <taxon>Magnoliopsida</taxon>
        <taxon>eudicotyledons</taxon>
        <taxon>Gunneridae</taxon>
        <taxon>Pentapetalae</taxon>
        <taxon>rosids</taxon>
        <taxon>fabids</taxon>
        <taxon>Fagales</taxon>
        <taxon>Fagaceae</taxon>
        <taxon>Fagus</taxon>
    </lineage>
</organism>
<dbReference type="PANTHER" id="PTHR47926:SF411">
    <property type="entry name" value="PENTATRICOPEPTIDE REPEAT-CONTAINING PROTEIN"/>
    <property type="match status" value="1"/>
</dbReference>
<dbReference type="InterPro" id="IPR046848">
    <property type="entry name" value="E_motif"/>
</dbReference>
<dbReference type="GO" id="GO:0003723">
    <property type="term" value="F:RNA binding"/>
    <property type="evidence" value="ECO:0007669"/>
    <property type="project" value="InterPro"/>
</dbReference>
<reference evidence="1" key="1">
    <citation type="submission" date="2018-02" db="EMBL/GenBank/DDBJ databases">
        <authorList>
            <person name="Cohen D.B."/>
            <person name="Kent A.D."/>
        </authorList>
    </citation>
    <scope>NUCLEOTIDE SEQUENCE</scope>
</reference>
<dbReference type="GO" id="GO:0009451">
    <property type="term" value="P:RNA modification"/>
    <property type="evidence" value="ECO:0007669"/>
    <property type="project" value="InterPro"/>
</dbReference>
<dbReference type="AlphaFoldDB" id="A0A2N9J7C9"/>
<proteinExistence type="predicted"/>
<protein>
    <recommendedName>
        <fullName evidence="2">Pentatricopeptide repeat-containing protein</fullName>
    </recommendedName>
</protein>
<sequence>MQLMVEDAIIWRTLLGACSIHGNVELAEQVKERLSELEPSDSGDHVLLSNIYAIAGKWKDVATNEITEEAYDKLREIISKLRVEGGYVPEVGSVLHDIEEEEKEDFSI</sequence>
<evidence type="ECO:0000313" key="1">
    <source>
        <dbReference type="EMBL" id="SPD32359.1"/>
    </source>
</evidence>
<accession>A0A2N9J7C9</accession>
<dbReference type="Pfam" id="PF20431">
    <property type="entry name" value="E_motif"/>
    <property type="match status" value="1"/>
</dbReference>
<dbReference type="InterPro" id="IPR046960">
    <property type="entry name" value="PPR_At4g14850-like_plant"/>
</dbReference>
<dbReference type="EMBL" id="OIVN01006401">
    <property type="protein sequence ID" value="SPD32359.1"/>
    <property type="molecule type" value="Genomic_DNA"/>
</dbReference>
<gene>
    <name evidence="1" type="ORF">FSB_LOCUS60241</name>
</gene>